<feature type="compositionally biased region" description="Acidic residues" evidence="1">
    <location>
        <begin position="1"/>
        <end position="10"/>
    </location>
</feature>
<evidence type="ECO:0000313" key="2">
    <source>
        <dbReference type="EMBL" id="CAB9514130.1"/>
    </source>
</evidence>
<feature type="compositionally biased region" description="Basic and acidic residues" evidence="1">
    <location>
        <begin position="37"/>
        <end position="60"/>
    </location>
</feature>
<feature type="region of interest" description="Disordered" evidence="1">
    <location>
        <begin position="113"/>
        <end position="141"/>
    </location>
</feature>
<proteinExistence type="predicted"/>
<reference evidence="2" key="1">
    <citation type="submission" date="2020-06" db="EMBL/GenBank/DDBJ databases">
        <authorList>
            <consortium name="Plant Systems Biology data submission"/>
        </authorList>
    </citation>
    <scope>NUCLEOTIDE SEQUENCE</scope>
    <source>
        <strain evidence="2">D6</strain>
    </source>
</reference>
<accession>A0A9N8E8S9</accession>
<sequence>MNNDDDDDDSYQVPLGWSTNGPVVDDEHLATAAPQGQHDDDKERYHDQHDIESGRNERTLHPNSTNNRLGRTVPWVIPNNSTKKNKHPSRTLQWMANSTKHRRWRILRTKTVLKSRHSQQRAKTTIHLSSIHPIPQSGRTS</sequence>
<dbReference type="AlphaFoldDB" id="A0A9N8E8S9"/>
<gene>
    <name evidence="2" type="ORF">SEMRO_634_G178930.1</name>
</gene>
<organism evidence="2 3">
    <name type="scientific">Seminavis robusta</name>
    <dbReference type="NCBI Taxonomy" id="568900"/>
    <lineage>
        <taxon>Eukaryota</taxon>
        <taxon>Sar</taxon>
        <taxon>Stramenopiles</taxon>
        <taxon>Ochrophyta</taxon>
        <taxon>Bacillariophyta</taxon>
        <taxon>Bacillariophyceae</taxon>
        <taxon>Bacillariophycidae</taxon>
        <taxon>Naviculales</taxon>
        <taxon>Naviculaceae</taxon>
        <taxon>Seminavis</taxon>
    </lineage>
</organism>
<evidence type="ECO:0000256" key="1">
    <source>
        <dbReference type="SAM" id="MobiDB-lite"/>
    </source>
</evidence>
<evidence type="ECO:0000313" key="3">
    <source>
        <dbReference type="Proteomes" id="UP001153069"/>
    </source>
</evidence>
<name>A0A9N8E8S9_9STRA</name>
<dbReference type="Proteomes" id="UP001153069">
    <property type="component" value="Unassembled WGS sequence"/>
</dbReference>
<comment type="caution">
    <text evidence="2">The sequence shown here is derived from an EMBL/GenBank/DDBJ whole genome shotgun (WGS) entry which is preliminary data.</text>
</comment>
<feature type="region of interest" description="Disordered" evidence="1">
    <location>
        <begin position="1"/>
        <end position="100"/>
    </location>
</feature>
<keyword evidence="3" id="KW-1185">Reference proteome</keyword>
<protein>
    <submittedName>
        <fullName evidence="2">Uncharacterized protein</fullName>
    </submittedName>
</protein>
<dbReference type="EMBL" id="CAICTM010000633">
    <property type="protein sequence ID" value="CAB9514130.1"/>
    <property type="molecule type" value="Genomic_DNA"/>
</dbReference>